<name>A0ABR7UHZ7_9BRAD</name>
<feature type="region of interest" description="Disordered" evidence="1">
    <location>
        <begin position="1"/>
        <end position="65"/>
    </location>
</feature>
<evidence type="ECO:0000256" key="1">
    <source>
        <dbReference type="SAM" id="MobiDB-lite"/>
    </source>
</evidence>
<organism evidence="2 3">
    <name type="scientific">Bradyrhizobium campsiandrae</name>
    <dbReference type="NCBI Taxonomy" id="1729892"/>
    <lineage>
        <taxon>Bacteria</taxon>
        <taxon>Pseudomonadati</taxon>
        <taxon>Pseudomonadota</taxon>
        <taxon>Alphaproteobacteria</taxon>
        <taxon>Hyphomicrobiales</taxon>
        <taxon>Nitrobacteraceae</taxon>
        <taxon>Bradyrhizobium</taxon>
    </lineage>
</organism>
<sequence length="65" mass="7159">MSRHDDIHAARRTEPNGVEPPFSEDDLQRAQLGPRGVPGQPDPARMTPQRAKKTPVEGDFDGHTS</sequence>
<evidence type="ECO:0000313" key="2">
    <source>
        <dbReference type="EMBL" id="MBC9983037.1"/>
    </source>
</evidence>
<feature type="compositionally biased region" description="Basic and acidic residues" evidence="1">
    <location>
        <begin position="1"/>
        <end position="14"/>
    </location>
</feature>
<accession>A0ABR7UHZ7</accession>
<proteinExistence type="predicted"/>
<gene>
    <name evidence="2" type="ORF">HA482_33035</name>
</gene>
<dbReference type="Proteomes" id="UP000639516">
    <property type="component" value="Unassembled WGS sequence"/>
</dbReference>
<reference evidence="2 3" key="1">
    <citation type="journal article" date="2020" name="Arch. Microbiol.">
        <title>Bradyrhizobium campsiandrae sp. nov., a nitrogen-fixing bacterial strain isolated from a native leguminous tree from the Amazon adapted to flooded conditions.</title>
        <authorList>
            <person name="Cabral Michel D."/>
            <person name="Martins da Costa E."/>
            <person name="Azarias Guimaraes A."/>
            <person name="Soares de Carvalho T."/>
            <person name="Santos de Castro Caputo P."/>
            <person name="Willems A."/>
            <person name="de Souza Moreira F.M."/>
        </authorList>
    </citation>
    <scope>NUCLEOTIDE SEQUENCE [LARGE SCALE GENOMIC DNA]</scope>
    <source>
        <strain evidence="3">INPA 384B</strain>
    </source>
</reference>
<keyword evidence="3" id="KW-1185">Reference proteome</keyword>
<evidence type="ECO:0000313" key="3">
    <source>
        <dbReference type="Proteomes" id="UP000639516"/>
    </source>
</evidence>
<protein>
    <submittedName>
        <fullName evidence="2">Uncharacterized protein</fullName>
    </submittedName>
</protein>
<feature type="compositionally biased region" description="Basic and acidic residues" evidence="1">
    <location>
        <begin position="54"/>
        <end position="65"/>
    </location>
</feature>
<comment type="caution">
    <text evidence="2">The sequence shown here is derived from an EMBL/GenBank/DDBJ whole genome shotgun (WGS) entry which is preliminary data.</text>
</comment>
<dbReference type="EMBL" id="JAATTO010000060">
    <property type="protein sequence ID" value="MBC9983037.1"/>
    <property type="molecule type" value="Genomic_DNA"/>
</dbReference>
<dbReference type="RefSeq" id="WP_188097035.1">
    <property type="nucleotide sequence ID" value="NZ_JAANIH010000004.1"/>
</dbReference>